<organism evidence="1 2">
    <name type="scientific">Nostoc sphaeroides CCNUC1</name>
    <dbReference type="NCBI Taxonomy" id="2653204"/>
    <lineage>
        <taxon>Bacteria</taxon>
        <taxon>Bacillati</taxon>
        <taxon>Cyanobacteriota</taxon>
        <taxon>Cyanophyceae</taxon>
        <taxon>Nostocales</taxon>
        <taxon>Nostocaceae</taxon>
        <taxon>Nostoc</taxon>
    </lineage>
</organism>
<protein>
    <submittedName>
        <fullName evidence="1">Uncharacterized protein</fullName>
    </submittedName>
</protein>
<accession>A0A5P8VX92</accession>
<gene>
    <name evidence="1" type="ORF">GXM_02528</name>
</gene>
<dbReference type="EMBL" id="CP045226">
    <property type="protein sequence ID" value="QFS45053.1"/>
    <property type="molecule type" value="Genomic_DNA"/>
</dbReference>
<keyword evidence="2" id="KW-1185">Reference proteome</keyword>
<proteinExistence type="predicted"/>
<dbReference type="KEGG" id="nsh:GXM_02528"/>
<evidence type="ECO:0000313" key="2">
    <source>
        <dbReference type="Proteomes" id="UP000326678"/>
    </source>
</evidence>
<sequence>MRRKQKLEKRPVCNWDWRLVAQGKSQKSKVTHALILGFLAVLNSYQLT</sequence>
<name>A0A5P8VX92_9NOSO</name>
<dbReference type="Proteomes" id="UP000326678">
    <property type="component" value="Chromosome Gxm1"/>
</dbReference>
<reference evidence="1 2" key="1">
    <citation type="submission" date="2019-10" db="EMBL/GenBank/DDBJ databases">
        <title>Genomic and transcriptomic insights into the perfect genentic adaptation of a filamentous nitrogen-fixing cyanobacterium to rice fields.</title>
        <authorList>
            <person name="Chen Z."/>
        </authorList>
    </citation>
    <scope>NUCLEOTIDE SEQUENCE [LARGE SCALE GENOMIC DNA]</scope>
    <source>
        <strain evidence="1">CCNUC1</strain>
    </source>
</reference>
<dbReference type="AlphaFoldDB" id="A0A5P8VX92"/>
<evidence type="ECO:0000313" key="1">
    <source>
        <dbReference type="EMBL" id="QFS45053.1"/>
    </source>
</evidence>